<evidence type="ECO:0000313" key="3">
    <source>
        <dbReference type="Proteomes" id="UP000070501"/>
    </source>
</evidence>
<accession>A0A136IQR6</accession>
<dbReference type="EMBL" id="KQ964264">
    <property type="protein sequence ID" value="KXJ87049.1"/>
    <property type="molecule type" value="Genomic_DNA"/>
</dbReference>
<dbReference type="InParanoid" id="A0A136IQR6"/>
<keyword evidence="3" id="KW-1185">Reference proteome</keyword>
<feature type="transmembrane region" description="Helical" evidence="1">
    <location>
        <begin position="33"/>
        <end position="51"/>
    </location>
</feature>
<dbReference type="AlphaFoldDB" id="A0A136IQR6"/>
<evidence type="ECO:0000313" key="2">
    <source>
        <dbReference type="EMBL" id="KXJ87049.1"/>
    </source>
</evidence>
<keyword evidence="1" id="KW-0472">Membrane</keyword>
<proteinExistence type="predicted"/>
<keyword evidence="1" id="KW-1133">Transmembrane helix</keyword>
<organism evidence="2 3">
    <name type="scientific">Microdochium bolleyi</name>
    <dbReference type="NCBI Taxonomy" id="196109"/>
    <lineage>
        <taxon>Eukaryota</taxon>
        <taxon>Fungi</taxon>
        <taxon>Dikarya</taxon>
        <taxon>Ascomycota</taxon>
        <taxon>Pezizomycotina</taxon>
        <taxon>Sordariomycetes</taxon>
        <taxon>Xylariomycetidae</taxon>
        <taxon>Xylariales</taxon>
        <taxon>Microdochiaceae</taxon>
        <taxon>Microdochium</taxon>
    </lineage>
</organism>
<dbReference type="Proteomes" id="UP000070501">
    <property type="component" value="Unassembled WGS sequence"/>
</dbReference>
<evidence type="ECO:0000256" key="1">
    <source>
        <dbReference type="SAM" id="Phobius"/>
    </source>
</evidence>
<protein>
    <submittedName>
        <fullName evidence="2">Uncharacterized protein</fullName>
    </submittedName>
</protein>
<gene>
    <name evidence="2" type="ORF">Micbo1qcDRAFT_32049</name>
</gene>
<feature type="transmembrane region" description="Helical" evidence="1">
    <location>
        <begin position="71"/>
        <end position="87"/>
    </location>
</feature>
<reference evidence="3" key="1">
    <citation type="submission" date="2016-02" db="EMBL/GenBank/DDBJ databases">
        <title>Draft genome sequence of Microdochium bolleyi, a fungal endophyte of beachgrass.</title>
        <authorList>
            <consortium name="DOE Joint Genome Institute"/>
            <person name="David A.S."/>
            <person name="May G."/>
            <person name="Haridas S."/>
            <person name="Lim J."/>
            <person name="Wang M."/>
            <person name="Labutti K."/>
            <person name="Lipzen A."/>
            <person name="Barry K."/>
            <person name="Grigoriev I.V."/>
        </authorList>
    </citation>
    <scope>NUCLEOTIDE SEQUENCE [LARGE SCALE GENOMIC DNA]</scope>
    <source>
        <strain evidence="3">J235TASD1</strain>
    </source>
</reference>
<sequence length="105" mass="11164">MSLRSPGALGFLLLVRYPRGRTAVGRLLIPSPIVGVCLCLYFGGCCCTYSCETGFMGRGLCSSMVWSSETMAWHGGCAAAVVVLAAYRSRPAAAFVPHSLPRCSR</sequence>
<keyword evidence="1" id="KW-0812">Transmembrane</keyword>
<name>A0A136IQR6_9PEZI</name>